<accession>K5EBA7</accession>
<proteinExistence type="predicted"/>
<dbReference type="SMART" id="SM00860">
    <property type="entry name" value="SMI1_KNR4"/>
    <property type="match status" value="1"/>
</dbReference>
<dbReference type="Gene3D" id="3.40.1580.10">
    <property type="entry name" value="SMI1/KNR4-like"/>
    <property type="match status" value="1"/>
</dbReference>
<name>K5EBA7_RHOBT</name>
<organism evidence="2 3">
    <name type="scientific">Rhodopirellula baltica SH28</name>
    <dbReference type="NCBI Taxonomy" id="993517"/>
    <lineage>
        <taxon>Bacteria</taxon>
        <taxon>Pseudomonadati</taxon>
        <taxon>Planctomycetota</taxon>
        <taxon>Planctomycetia</taxon>
        <taxon>Pirellulales</taxon>
        <taxon>Pirellulaceae</taxon>
        <taxon>Rhodopirellula</taxon>
    </lineage>
</organism>
<dbReference type="InterPro" id="IPR018958">
    <property type="entry name" value="Knr4/Smi1-like_dom"/>
</dbReference>
<evidence type="ECO:0000313" key="3">
    <source>
        <dbReference type="Proteomes" id="UP000007993"/>
    </source>
</evidence>
<comment type="caution">
    <text evidence="2">The sequence shown here is derived from an EMBL/GenBank/DDBJ whole genome shotgun (WGS) entry which is preliminary data.</text>
</comment>
<feature type="domain" description="Knr4/Smi1-like" evidence="1">
    <location>
        <begin position="20"/>
        <end position="139"/>
    </location>
</feature>
<dbReference type="InterPro" id="IPR037883">
    <property type="entry name" value="Knr4/Smi1-like_sf"/>
</dbReference>
<dbReference type="Pfam" id="PF09346">
    <property type="entry name" value="SMI1_KNR4"/>
    <property type="match status" value="1"/>
</dbReference>
<gene>
    <name evidence="2" type="ORF">RBSH_01563</name>
</gene>
<dbReference type="PATRIC" id="fig|993517.3.peg.1703"/>
<evidence type="ECO:0000259" key="1">
    <source>
        <dbReference type="SMART" id="SM00860"/>
    </source>
</evidence>
<sequence length="145" mass="15605">MIDTARIRSTLPHWLDTCEPATDASINELVAAATFTLPPGYVALLRLTDGGETFLGHDDPDNGSYLVLWPSTDVLALNNEHDVPSHAPDHFAFGTNGGGEIFAFNTRRGDDAVFMLPSIGLSDDAGMLYCDSFATFLSLLPESSE</sequence>
<evidence type="ECO:0000313" key="2">
    <source>
        <dbReference type="EMBL" id="EKK03116.1"/>
    </source>
</evidence>
<dbReference type="Proteomes" id="UP000007993">
    <property type="component" value="Unassembled WGS sequence"/>
</dbReference>
<dbReference type="SUPFAM" id="SSF160631">
    <property type="entry name" value="SMI1/KNR4-like"/>
    <property type="match status" value="1"/>
</dbReference>
<dbReference type="AlphaFoldDB" id="K5EBA7"/>
<reference evidence="2 3" key="1">
    <citation type="journal article" date="2013" name="Mar. Genomics">
        <title>Expression of sulfatases in Rhodopirellula baltica and the diversity of sulfatases in the genus Rhodopirellula.</title>
        <authorList>
            <person name="Wegner C.E."/>
            <person name="Richter-Heitmann T."/>
            <person name="Klindworth A."/>
            <person name="Klockow C."/>
            <person name="Richter M."/>
            <person name="Achstetter T."/>
            <person name="Glockner F.O."/>
            <person name="Harder J."/>
        </authorList>
    </citation>
    <scope>NUCLEOTIDE SEQUENCE [LARGE SCALE GENOMIC DNA]</scope>
    <source>
        <strain evidence="2 3">SH28</strain>
    </source>
</reference>
<dbReference type="EMBL" id="AMCW01000036">
    <property type="protein sequence ID" value="EKK03116.1"/>
    <property type="molecule type" value="Genomic_DNA"/>
</dbReference>
<protein>
    <submittedName>
        <fullName evidence="2">Cell wall assembly and cell proliferation coordinating protein</fullName>
    </submittedName>
</protein>